<keyword evidence="9" id="KW-1185">Reference proteome</keyword>
<evidence type="ECO:0000256" key="5">
    <source>
        <dbReference type="SAM" id="MobiDB-lite"/>
    </source>
</evidence>
<dbReference type="PROSITE" id="PS50195">
    <property type="entry name" value="PX"/>
    <property type="match status" value="1"/>
</dbReference>
<dbReference type="OrthoDB" id="428895at2759"/>
<dbReference type="Gene3D" id="3.30.1520.10">
    <property type="entry name" value="Phox-like domain"/>
    <property type="match status" value="1"/>
</dbReference>
<organism evidence="8 9">
    <name type="scientific">Coemansia thaxteri</name>
    <dbReference type="NCBI Taxonomy" id="2663907"/>
    <lineage>
        <taxon>Eukaryota</taxon>
        <taxon>Fungi</taxon>
        <taxon>Fungi incertae sedis</taxon>
        <taxon>Zoopagomycota</taxon>
        <taxon>Kickxellomycotina</taxon>
        <taxon>Kickxellomycetes</taxon>
        <taxon>Kickxellales</taxon>
        <taxon>Kickxellaceae</taxon>
        <taxon>Coemansia</taxon>
    </lineage>
</organism>
<dbReference type="GO" id="GO:0035091">
    <property type="term" value="F:phosphatidylinositol binding"/>
    <property type="evidence" value="ECO:0007669"/>
    <property type="project" value="InterPro"/>
</dbReference>
<evidence type="ECO:0000259" key="6">
    <source>
        <dbReference type="PROSITE" id="PS50192"/>
    </source>
</evidence>
<feature type="domain" description="T-SNARE coiled-coil homology" evidence="6">
    <location>
        <begin position="329"/>
        <end position="391"/>
    </location>
</feature>
<dbReference type="InterPro" id="IPR036871">
    <property type="entry name" value="PX_dom_sf"/>
</dbReference>
<evidence type="ECO:0000256" key="2">
    <source>
        <dbReference type="ARBA" id="ARBA00022554"/>
    </source>
</evidence>
<evidence type="ECO:0000256" key="3">
    <source>
        <dbReference type="ARBA" id="ARBA00023054"/>
    </source>
</evidence>
<protein>
    <recommendedName>
        <fullName evidence="10">Syntaxin</fullName>
    </recommendedName>
</protein>
<dbReference type="Gene3D" id="1.20.5.110">
    <property type="match status" value="1"/>
</dbReference>
<evidence type="ECO:0000256" key="4">
    <source>
        <dbReference type="ARBA" id="ARBA00054927"/>
    </source>
</evidence>
<comment type="function">
    <text evidence="4">Essential for proper morphogenesis of the vacuole. May exist as structural reinforcement on the surface of the vacuolar membrane and be required for maintenance against rupture by osmotic pressure.</text>
</comment>
<dbReference type="Pfam" id="PF00787">
    <property type="entry name" value="PX"/>
    <property type="match status" value="1"/>
</dbReference>
<dbReference type="SMART" id="SM00312">
    <property type="entry name" value="PX"/>
    <property type="match status" value="1"/>
</dbReference>
<feature type="domain" description="PX" evidence="7">
    <location>
        <begin position="2"/>
        <end position="135"/>
    </location>
</feature>
<dbReference type="InterPro" id="IPR001683">
    <property type="entry name" value="PX_dom"/>
</dbReference>
<dbReference type="SUPFAM" id="SSF58038">
    <property type="entry name" value="SNARE fusion complex"/>
    <property type="match status" value="1"/>
</dbReference>
<evidence type="ECO:0000256" key="1">
    <source>
        <dbReference type="ARBA" id="ARBA00004116"/>
    </source>
</evidence>
<evidence type="ECO:0000259" key="7">
    <source>
        <dbReference type="PROSITE" id="PS50195"/>
    </source>
</evidence>
<dbReference type="PROSITE" id="PS50192">
    <property type="entry name" value="T_SNARE"/>
    <property type="match status" value="1"/>
</dbReference>
<dbReference type="InterPro" id="IPR000727">
    <property type="entry name" value="T_SNARE_dom"/>
</dbReference>
<reference evidence="8" key="1">
    <citation type="submission" date="2022-07" db="EMBL/GenBank/DDBJ databases">
        <title>Phylogenomic reconstructions and comparative analyses of Kickxellomycotina fungi.</title>
        <authorList>
            <person name="Reynolds N.K."/>
            <person name="Stajich J.E."/>
            <person name="Barry K."/>
            <person name="Grigoriev I.V."/>
            <person name="Crous P."/>
            <person name="Smith M.E."/>
        </authorList>
    </citation>
    <scope>NUCLEOTIDE SEQUENCE</scope>
    <source>
        <strain evidence="8">IMI 214461</strain>
    </source>
</reference>
<dbReference type="EMBL" id="JANBQF010000029">
    <property type="protein sequence ID" value="KAJ2007339.1"/>
    <property type="molecule type" value="Genomic_DNA"/>
</dbReference>
<dbReference type="GO" id="GO:0097576">
    <property type="term" value="P:vacuole fusion"/>
    <property type="evidence" value="ECO:0007669"/>
    <property type="project" value="UniProtKB-ARBA"/>
</dbReference>
<evidence type="ECO:0000313" key="8">
    <source>
        <dbReference type="EMBL" id="KAJ2007339.1"/>
    </source>
</evidence>
<comment type="subcellular location">
    <subcellularLocation>
        <location evidence="1">Vacuole</location>
    </subcellularLocation>
</comment>
<gene>
    <name evidence="8" type="ORF">H4R26_000821</name>
</gene>
<dbReference type="SUPFAM" id="SSF64268">
    <property type="entry name" value="PX domain"/>
    <property type="match status" value="1"/>
</dbReference>
<dbReference type="FunFam" id="1.20.5.110:FF:000058">
    <property type="entry name" value="VAM7p Vacuolar SNARE protein"/>
    <property type="match status" value="1"/>
</dbReference>
<dbReference type="GO" id="GO:0000329">
    <property type="term" value="C:fungal-type vacuole membrane"/>
    <property type="evidence" value="ECO:0007669"/>
    <property type="project" value="UniProtKB-ARBA"/>
</dbReference>
<evidence type="ECO:0008006" key="10">
    <source>
        <dbReference type="Google" id="ProtNLM"/>
    </source>
</evidence>
<feature type="region of interest" description="Disordered" evidence="5">
    <location>
        <begin position="131"/>
        <end position="151"/>
    </location>
</feature>
<dbReference type="Proteomes" id="UP001150907">
    <property type="component" value="Unassembled WGS sequence"/>
</dbReference>
<evidence type="ECO:0000313" key="9">
    <source>
        <dbReference type="Proteomes" id="UP001150907"/>
    </source>
</evidence>
<sequence>MELIRYVKIPLAESRAEPDSHIEYALNVQGPVRSWTVWRRYSEFQALAYELGREFPGARPPAELPPKTLTSWFSKVALAGGGGGGGSNNAGSVEFVEERRHALERYIQAMIVSDDGRWRASQALQRFLAPAGKGAARQQQQPPAAEDSGAWLGDQRGAEQMLREVRQSILRRENALARNEVSASHQSLLHAKRQLADLARLLKALELRLEQLRPALTAGEMLRRQDMLMRLAEENANLSQLVAGDAAVGSGRTDRAALLGSDSSTRLIARAAGAASPAHRPPPPAPPATAPAAQRPAPRSRRVFGNVNPPQETNETRGLDAQGLLMLQTERMREQDHVAAEFSALLRRQREMGESIGNELDLQNHLLTDLDHDMDRTATKLAAAKRQASNL</sequence>
<comment type="caution">
    <text evidence="8">The sequence shown here is derived from an EMBL/GenBank/DDBJ whole genome shotgun (WGS) entry which is preliminary data.</text>
</comment>
<feature type="compositionally biased region" description="Pro residues" evidence="5">
    <location>
        <begin position="279"/>
        <end position="289"/>
    </location>
</feature>
<accession>A0A9W8BN74</accession>
<keyword evidence="3" id="KW-0175">Coiled coil</keyword>
<name>A0A9W8BN74_9FUNG</name>
<dbReference type="GO" id="GO:0016192">
    <property type="term" value="P:vesicle-mediated transport"/>
    <property type="evidence" value="ECO:0007669"/>
    <property type="project" value="UniProtKB-ARBA"/>
</dbReference>
<dbReference type="CDD" id="cd15858">
    <property type="entry name" value="SNARE_VAM7"/>
    <property type="match status" value="1"/>
</dbReference>
<dbReference type="AlphaFoldDB" id="A0A9W8BN74"/>
<dbReference type="GO" id="GO:0007034">
    <property type="term" value="P:vacuolar transport"/>
    <property type="evidence" value="ECO:0007669"/>
    <property type="project" value="UniProtKB-ARBA"/>
</dbReference>
<feature type="compositionally biased region" description="Low complexity" evidence="5">
    <location>
        <begin position="131"/>
        <end position="145"/>
    </location>
</feature>
<feature type="region of interest" description="Disordered" evidence="5">
    <location>
        <begin position="271"/>
        <end position="320"/>
    </location>
</feature>
<proteinExistence type="predicted"/>
<keyword evidence="2" id="KW-0926">Vacuole</keyword>